<sequence length="308" mass="34015">MARRHVYLPENTVNYRELPLSNRAPPPPTTTTTRHLPSVHHLEDRVAIQHGEIQSLLVENQRLAATHVALKQELSLTNQDFRHLSSTASEIKAERDAEVRELYEKSLKLDAEARAVKLMKAELNQVQADVEKLGMVKKDLMNQLKEINDALAKAKADSKDVRAVNAEIETMRQEIQRGRAAIEQEKKNRSSNLEYSQAMEKSMISMAHQIKILQAELANAEKRARAAAAAAANPSPGNAASYGNPEMGYGASPYPNPYGMHQVQSGAYLGHQYAAGAGAGAAQHNQYEMQTAGVGVAQHDQYEMQTSR</sequence>
<keyword evidence="4 6" id="KW-0175">Coiled coil</keyword>
<dbReference type="EMBL" id="JANJYI010000007">
    <property type="protein sequence ID" value="KAK2643092.1"/>
    <property type="molecule type" value="Genomic_DNA"/>
</dbReference>
<dbReference type="PANTHER" id="PTHR33405">
    <property type="entry name" value="PROTEIN FLX-LIKE 2"/>
    <property type="match status" value="1"/>
</dbReference>
<evidence type="ECO:0000313" key="8">
    <source>
        <dbReference type="Proteomes" id="UP001280121"/>
    </source>
</evidence>
<evidence type="ECO:0008006" key="9">
    <source>
        <dbReference type="Google" id="ProtNLM"/>
    </source>
</evidence>
<keyword evidence="8" id="KW-1185">Reference proteome</keyword>
<evidence type="ECO:0000256" key="5">
    <source>
        <dbReference type="ARBA" id="ARBA00023089"/>
    </source>
</evidence>
<evidence type="ECO:0000256" key="3">
    <source>
        <dbReference type="ARBA" id="ARBA00022782"/>
    </source>
</evidence>
<dbReference type="GO" id="GO:0009908">
    <property type="term" value="P:flower development"/>
    <property type="evidence" value="ECO:0007669"/>
    <property type="project" value="UniProtKB-KW"/>
</dbReference>
<keyword evidence="5" id="KW-0287">Flowering</keyword>
<accession>A0AAD9TW41</accession>
<evidence type="ECO:0000256" key="4">
    <source>
        <dbReference type="ARBA" id="ARBA00023054"/>
    </source>
</evidence>
<keyword evidence="2" id="KW-0217">Developmental protein</keyword>
<dbReference type="Proteomes" id="UP001280121">
    <property type="component" value="Unassembled WGS sequence"/>
</dbReference>
<comment type="similarity">
    <text evidence="1">Belongs to the FLX family.</text>
</comment>
<dbReference type="PANTHER" id="PTHR33405:SF17">
    <property type="entry name" value="PROTEIN FLC EXPRESSOR"/>
    <property type="match status" value="1"/>
</dbReference>
<evidence type="ECO:0000313" key="7">
    <source>
        <dbReference type="EMBL" id="KAK2643092.1"/>
    </source>
</evidence>
<evidence type="ECO:0000256" key="1">
    <source>
        <dbReference type="ARBA" id="ARBA00005405"/>
    </source>
</evidence>
<feature type="coiled-coil region" evidence="6">
    <location>
        <begin position="109"/>
        <end position="230"/>
    </location>
</feature>
<keyword evidence="3" id="KW-0221">Differentiation</keyword>
<dbReference type="AlphaFoldDB" id="A0AAD9TW41"/>
<dbReference type="GO" id="GO:0030154">
    <property type="term" value="P:cell differentiation"/>
    <property type="evidence" value="ECO:0007669"/>
    <property type="project" value="UniProtKB-KW"/>
</dbReference>
<reference evidence="7" key="1">
    <citation type="journal article" date="2023" name="Plant J.">
        <title>Genome sequences and population genomics provide insights into the demographic history, inbreeding, and mutation load of two 'living fossil' tree species of Dipteronia.</title>
        <authorList>
            <person name="Feng Y."/>
            <person name="Comes H.P."/>
            <person name="Chen J."/>
            <person name="Zhu S."/>
            <person name="Lu R."/>
            <person name="Zhang X."/>
            <person name="Li P."/>
            <person name="Qiu J."/>
            <person name="Olsen K.M."/>
            <person name="Qiu Y."/>
        </authorList>
    </citation>
    <scope>NUCLEOTIDE SEQUENCE</scope>
    <source>
        <strain evidence="7">KIB01</strain>
    </source>
</reference>
<protein>
    <recommendedName>
        <fullName evidence="9">Protein FLC EXPRESSOR</fullName>
    </recommendedName>
</protein>
<comment type="caution">
    <text evidence="7">The sequence shown here is derived from an EMBL/GenBank/DDBJ whole genome shotgun (WGS) entry which is preliminary data.</text>
</comment>
<organism evidence="7 8">
    <name type="scientific">Dipteronia dyeriana</name>
    <dbReference type="NCBI Taxonomy" id="168575"/>
    <lineage>
        <taxon>Eukaryota</taxon>
        <taxon>Viridiplantae</taxon>
        <taxon>Streptophyta</taxon>
        <taxon>Embryophyta</taxon>
        <taxon>Tracheophyta</taxon>
        <taxon>Spermatophyta</taxon>
        <taxon>Magnoliopsida</taxon>
        <taxon>eudicotyledons</taxon>
        <taxon>Gunneridae</taxon>
        <taxon>Pentapetalae</taxon>
        <taxon>rosids</taxon>
        <taxon>malvids</taxon>
        <taxon>Sapindales</taxon>
        <taxon>Sapindaceae</taxon>
        <taxon>Hippocastanoideae</taxon>
        <taxon>Acereae</taxon>
        <taxon>Dipteronia</taxon>
    </lineage>
</organism>
<name>A0AAD9TW41_9ROSI</name>
<evidence type="ECO:0000256" key="2">
    <source>
        <dbReference type="ARBA" id="ARBA00022473"/>
    </source>
</evidence>
<dbReference type="InterPro" id="IPR040353">
    <property type="entry name" value="FLX/FLX-like"/>
</dbReference>
<gene>
    <name evidence="7" type="ORF">Ddye_024855</name>
</gene>
<evidence type="ECO:0000256" key="6">
    <source>
        <dbReference type="SAM" id="Coils"/>
    </source>
</evidence>
<proteinExistence type="inferred from homology"/>